<dbReference type="Pfam" id="PF00578">
    <property type="entry name" value="AhpC-TSA"/>
    <property type="match status" value="1"/>
</dbReference>
<dbReference type="EMBL" id="QQWG01000021">
    <property type="protein sequence ID" value="RRG19362.1"/>
    <property type="molecule type" value="Genomic_DNA"/>
</dbReference>
<dbReference type="GO" id="GO:0005737">
    <property type="term" value="C:cytoplasm"/>
    <property type="evidence" value="ECO:0007669"/>
    <property type="project" value="TreeGrafter"/>
</dbReference>
<evidence type="ECO:0000256" key="11">
    <source>
        <dbReference type="ARBA" id="ARBA00049091"/>
    </source>
</evidence>
<dbReference type="PANTHER" id="PTHR42801">
    <property type="entry name" value="THIOREDOXIN-DEPENDENT PEROXIDE REDUCTASE"/>
    <property type="match status" value="1"/>
</dbReference>
<evidence type="ECO:0000256" key="9">
    <source>
        <dbReference type="ARBA" id="ARBA00038489"/>
    </source>
</evidence>
<feature type="transmembrane region" description="Helical" evidence="12">
    <location>
        <begin position="6"/>
        <end position="35"/>
    </location>
</feature>
<proteinExistence type="inferred from homology"/>
<protein>
    <recommendedName>
        <fullName evidence="2">thioredoxin-dependent peroxiredoxin</fullName>
        <ecNumber evidence="2">1.11.1.24</ecNumber>
    </recommendedName>
    <alternativeName>
        <fullName evidence="8">Thioredoxin peroxidase</fullName>
    </alternativeName>
    <alternativeName>
        <fullName evidence="10">Thioredoxin-dependent peroxiredoxin Bcp</fullName>
    </alternativeName>
</protein>
<evidence type="ECO:0000256" key="3">
    <source>
        <dbReference type="ARBA" id="ARBA00022559"/>
    </source>
</evidence>
<evidence type="ECO:0000313" key="15">
    <source>
        <dbReference type="Proteomes" id="UP000285794"/>
    </source>
</evidence>
<evidence type="ECO:0000256" key="7">
    <source>
        <dbReference type="ARBA" id="ARBA00023284"/>
    </source>
</evidence>
<dbReference type="InterPro" id="IPR000866">
    <property type="entry name" value="AhpC/TSA"/>
</dbReference>
<comment type="function">
    <text evidence="1">Thiol-specific peroxidase that catalyzes the reduction of hydrogen peroxide and organic hydroperoxides to water and alcohols, respectively. Plays a role in cell protection against oxidative stress by detoxifying peroxides and as sensor of hydrogen peroxide-mediated signaling events.</text>
</comment>
<evidence type="ECO:0000256" key="1">
    <source>
        <dbReference type="ARBA" id="ARBA00003330"/>
    </source>
</evidence>
<evidence type="ECO:0000256" key="8">
    <source>
        <dbReference type="ARBA" id="ARBA00032824"/>
    </source>
</evidence>
<evidence type="ECO:0000313" key="14">
    <source>
        <dbReference type="EMBL" id="RRG19362.1"/>
    </source>
</evidence>
<evidence type="ECO:0000256" key="6">
    <source>
        <dbReference type="ARBA" id="ARBA00023157"/>
    </source>
</evidence>
<keyword evidence="6" id="KW-1015">Disulfide bond</keyword>
<dbReference type="SUPFAM" id="SSF52833">
    <property type="entry name" value="Thioredoxin-like"/>
    <property type="match status" value="1"/>
</dbReference>
<dbReference type="PROSITE" id="PS51352">
    <property type="entry name" value="THIOREDOXIN_2"/>
    <property type="match status" value="1"/>
</dbReference>
<dbReference type="InterPro" id="IPR050924">
    <property type="entry name" value="Peroxiredoxin_BCP/PrxQ"/>
</dbReference>
<dbReference type="GO" id="GO:0034599">
    <property type="term" value="P:cellular response to oxidative stress"/>
    <property type="evidence" value="ECO:0007669"/>
    <property type="project" value="TreeGrafter"/>
</dbReference>
<dbReference type="PANTHER" id="PTHR42801:SF7">
    <property type="entry name" value="SLL1159 PROTEIN"/>
    <property type="match status" value="1"/>
</dbReference>
<dbReference type="InterPro" id="IPR013766">
    <property type="entry name" value="Thioredoxin_domain"/>
</dbReference>
<dbReference type="InterPro" id="IPR036249">
    <property type="entry name" value="Thioredoxin-like_sf"/>
</dbReference>
<keyword evidence="7" id="KW-0676">Redox-active center</keyword>
<dbReference type="CDD" id="cd02970">
    <property type="entry name" value="PRX_like2"/>
    <property type="match status" value="1"/>
</dbReference>
<evidence type="ECO:0000256" key="4">
    <source>
        <dbReference type="ARBA" id="ARBA00022862"/>
    </source>
</evidence>
<comment type="catalytic activity">
    <reaction evidence="11">
        <text>a hydroperoxide + [thioredoxin]-dithiol = an alcohol + [thioredoxin]-disulfide + H2O</text>
        <dbReference type="Rhea" id="RHEA:62620"/>
        <dbReference type="Rhea" id="RHEA-COMP:10698"/>
        <dbReference type="Rhea" id="RHEA-COMP:10700"/>
        <dbReference type="ChEBI" id="CHEBI:15377"/>
        <dbReference type="ChEBI" id="CHEBI:29950"/>
        <dbReference type="ChEBI" id="CHEBI:30879"/>
        <dbReference type="ChEBI" id="CHEBI:35924"/>
        <dbReference type="ChEBI" id="CHEBI:50058"/>
        <dbReference type="EC" id="1.11.1.24"/>
    </reaction>
</comment>
<keyword evidence="5" id="KW-0560">Oxidoreductase</keyword>
<keyword evidence="3" id="KW-0575">Peroxidase</keyword>
<evidence type="ECO:0000256" key="12">
    <source>
        <dbReference type="SAM" id="Phobius"/>
    </source>
</evidence>
<keyword evidence="12" id="KW-0472">Membrane</keyword>
<gene>
    <name evidence="14" type="ORF">DWB61_15780</name>
</gene>
<dbReference type="AlphaFoldDB" id="A0A425XXG4"/>
<evidence type="ECO:0000256" key="5">
    <source>
        <dbReference type="ARBA" id="ARBA00023002"/>
    </source>
</evidence>
<dbReference type="Proteomes" id="UP000285794">
    <property type="component" value="Unassembled WGS sequence"/>
</dbReference>
<reference evidence="14 15" key="1">
    <citation type="submission" date="2018-07" db="EMBL/GenBank/DDBJ databases">
        <title>Draft genome sequence of Ancylomarina sp. M1P.</title>
        <authorList>
            <person name="Yadav S."/>
            <person name="Villanueva L."/>
            <person name="Damste J.S.S."/>
        </authorList>
    </citation>
    <scope>NUCLEOTIDE SEQUENCE [LARGE SCALE GENOMIC DNA]</scope>
    <source>
        <strain evidence="14 15">M1P</strain>
    </source>
</reference>
<dbReference type="Gene3D" id="3.40.30.10">
    <property type="entry name" value="Glutaredoxin"/>
    <property type="match status" value="1"/>
</dbReference>
<keyword evidence="15" id="KW-1185">Reference proteome</keyword>
<sequence length="249" mass="28772">MPNLGMGYFFLIFNTTLTINGTILRYTSLLFHIFTKERQHTLFWICLFCYLLKSQSMKRLLVGILAILSINTFAQKPESSLQIGQKAPEFEAFDQNGSKFNSADILKEKQLIVVFYRGQWCPYCNRHLSELQNHLEDFREAGAQIVAISPEQTENINKTVEKTKAEFPVLWDKDNTIMKAFGVDFILPETLQNKYKEYEIDLIWDNGNSSQTLPVPATFVIGTNGKIKYLQYDPDYKNRSSAKDILKQL</sequence>
<accession>A0A425XXG4</accession>
<keyword evidence="12" id="KW-0812">Transmembrane</keyword>
<evidence type="ECO:0000256" key="2">
    <source>
        <dbReference type="ARBA" id="ARBA00013017"/>
    </source>
</evidence>
<evidence type="ECO:0000259" key="13">
    <source>
        <dbReference type="PROSITE" id="PS51352"/>
    </source>
</evidence>
<keyword evidence="12" id="KW-1133">Transmembrane helix</keyword>
<dbReference type="EC" id="1.11.1.24" evidence="2"/>
<comment type="similarity">
    <text evidence="9">Belongs to the peroxiredoxin family. BCP/PrxQ subfamily.</text>
</comment>
<dbReference type="GO" id="GO:0045454">
    <property type="term" value="P:cell redox homeostasis"/>
    <property type="evidence" value="ECO:0007669"/>
    <property type="project" value="TreeGrafter"/>
</dbReference>
<dbReference type="GO" id="GO:0008379">
    <property type="term" value="F:thioredoxin peroxidase activity"/>
    <property type="evidence" value="ECO:0007669"/>
    <property type="project" value="TreeGrafter"/>
</dbReference>
<keyword evidence="4" id="KW-0049">Antioxidant</keyword>
<organism evidence="14 15">
    <name type="scientific">Ancylomarina euxinus</name>
    <dbReference type="NCBI Taxonomy" id="2283627"/>
    <lineage>
        <taxon>Bacteria</taxon>
        <taxon>Pseudomonadati</taxon>
        <taxon>Bacteroidota</taxon>
        <taxon>Bacteroidia</taxon>
        <taxon>Marinilabiliales</taxon>
        <taxon>Marinifilaceae</taxon>
        <taxon>Ancylomarina</taxon>
    </lineage>
</organism>
<evidence type="ECO:0000256" key="10">
    <source>
        <dbReference type="ARBA" id="ARBA00042639"/>
    </source>
</evidence>
<name>A0A425XXG4_9BACT</name>
<comment type="caution">
    <text evidence="14">The sequence shown here is derived from an EMBL/GenBank/DDBJ whole genome shotgun (WGS) entry which is preliminary data.</text>
</comment>
<feature type="domain" description="Thioredoxin" evidence="13">
    <location>
        <begin position="81"/>
        <end position="249"/>
    </location>
</feature>